<evidence type="ECO:0000256" key="3">
    <source>
        <dbReference type="ARBA" id="ARBA00023155"/>
    </source>
</evidence>
<dbReference type="InterPro" id="IPR009057">
    <property type="entry name" value="Homeodomain-like_sf"/>
</dbReference>
<dbReference type="SMART" id="SM00389">
    <property type="entry name" value="HOX"/>
    <property type="match status" value="1"/>
</dbReference>
<reference evidence="8" key="2">
    <citation type="submission" date="2014-07" db="EMBL/GenBank/DDBJ databases">
        <authorList>
            <person name="Hull J."/>
        </authorList>
    </citation>
    <scope>NUCLEOTIDE SEQUENCE</scope>
</reference>
<protein>
    <recommendedName>
        <fullName evidence="7">Homeobox domain-containing protein</fullName>
    </recommendedName>
</protein>
<evidence type="ECO:0000313" key="9">
    <source>
        <dbReference type="EMBL" id="JAG26085.1"/>
    </source>
</evidence>
<dbReference type="SUPFAM" id="SSF46689">
    <property type="entry name" value="Homeodomain-like"/>
    <property type="match status" value="1"/>
</dbReference>
<keyword evidence="3 5" id="KW-0371">Homeobox</keyword>
<evidence type="ECO:0000256" key="5">
    <source>
        <dbReference type="PROSITE-ProRule" id="PRU00108"/>
    </source>
</evidence>
<feature type="domain" description="Homeobox" evidence="7">
    <location>
        <begin position="318"/>
        <end position="381"/>
    </location>
</feature>
<dbReference type="Gene3D" id="1.10.10.60">
    <property type="entry name" value="Homeodomain-like"/>
    <property type="match status" value="1"/>
</dbReference>
<dbReference type="GO" id="GO:0001654">
    <property type="term" value="P:eye development"/>
    <property type="evidence" value="ECO:0007669"/>
    <property type="project" value="UniProtKB-ARBA"/>
</dbReference>
<evidence type="ECO:0000313" key="8">
    <source>
        <dbReference type="EMBL" id="JAG07565.1"/>
    </source>
</evidence>
<dbReference type="PROSITE" id="PS50071">
    <property type="entry name" value="HOMEOBOX_2"/>
    <property type="match status" value="1"/>
</dbReference>
<feature type="compositionally biased region" description="Polar residues" evidence="6">
    <location>
        <begin position="116"/>
        <end position="146"/>
    </location>
</feature>
<dbReference type="InterPro" id="IPR008422">
    <property type="entry name" value="KN_HD"/>
</dbReference>
<dbReference type="AlphaFoldDB" id="A0A0A9WRR9"/>
<dbReference type="InterPro" id="IPR001356">
    <property type="entry name" value="HD"/>
</dbReference>
<evidence type="ECO:0000256" key="4">
    <source>
        <dbReference type="ARBA" id="ARBA00023242"/>
    </source>
</evidence>
<feature type="region of interest" description="Disordered" evidence="6">
    <location>
        <begin position="100"/>
        <end position="146"/>
    </location>
</feature>
<comment type="subcellular location">
    <subcellularLocation>
        <location evidence="1 5">Nucleus</location>
    </subcellularLocation>
</comment>
<dbReference type="EMBL" id="GBHO01017519">
    <property type="protein sequence ID" value="JAG26085.1"/>
    <property type="molecule type" value="Transcribed_RNA"/>
</dbReference>
<name>A0A0A9WRR9_LYGHE</name>
<keyword evidence="2 5" id="KW-0238">DNA-binding</keyword>
<dbReference type="PANTHER" id="PTHR11850">
    <property type="entry name" value="HOMEOBOX PROTEIN TRANSCRIPTION FACTORS"/>
    <property type="match status" value="1"/>
</dbReference>
<evidence type="ECO:0000256" key="6">
    <source>
        <dbReference type="SAM" id="MobiDB-lite"/>
    </source>
</evidence>
<dbReference type="CDD" id="cd00086">
    <property type="entry name" value="homeodomain"/>
    <property type="match status" value="1"/>
</dbReference>
<evidence type="ECO:0000259" key="7">
    <source>
        <dbReference type="PROSITE" id="PS50071"/>
    </source>
</evidence>
<dbReference type="InterPro" id="IPR050224">
    <property type="entry name" value="TALE_homeobox"/>
</dbReference>
<dbReference type="EMBL" id="GBHO01036039">
    <property type="protein sequence ID" value="JAG07565.1"/>
    <property type="molecule type" value="Transcribed_RNA"/>
</dbReference>
<proteinExistence type="predicted"/>
<evidence type="ECO:0000256" key="2">
    <source>
        <dbReference type="ARBA" id="ARBA00023125"/>
    </source>
</evidence>
<keyword evidence="4 5" id="KW-0539">Nucleus</keyword>
<feature type="non-terminal residue" evidence="8">
    <location>
        <position position="1"/>
    </location>
</feature>
<feature type="region of interest" description="Disordered" evidence="6">
    <location>
        <begin position="297"/>
        <end position="327"/>
    </location>
</feature>
<feature type="DNA-binding region" description="Homeobox" evidence="5">
    <location>
        <begin position="320"/>
        <end position="382"/>
    </location>
</feature>
<dbReference type="GO" id="GO:0000987">
    <property type="term" value="F:cis-regulatory region sequence-specific DNA binding"/>
    <property type="evidence" value="ECO:0007669"/>
    <property type="project" value="UniProtKB-ARBA"/>
</dbReference>
<sequence>FTHYSDTVPTRDSENTIDSTKYTTSFSSLALGASQSLMYTTDNLTPDIANLSTTSNGNSTADCGEAKKPSFPGVDKISEVVPVMDSVAKRTRSAIASCSINASTSESKPKNKLDSTEQTNENVSSDFSNKTIVVGKPNTSQSQAENTGNATYASHYQMDTTLDGGNSDTGSGGVKIAGDRKERVGETFIVNDVDFTSEFAEGQSFELESVTGSTLGTTVDDSDVESFSRECEALISSLKRATRVERPSPVWDDSRNTKNNLHLLRPFSTPLVGGCPAIKTPCDSAEKKFVQELKSWEPSTEGRGMRNRKPPRWNDSVPRPPGRGIKYPNETSAILKSWFNDHRHSPYPTQQDMASLVSATGLTTVQIKAWFTYKRKMARKSGELTNLETEL</sequence>
<dbReference type="GO" id="GO:0009887">
    <property type="term" value="P:animal organ morphogenesis"/>
    <property type="evidence" value="ECO:0007669"/>
    <property type="project" value="UniProtKB-ARBA"/>
</dbReference>
<dbReference type="GO" id="GO:0006355">
    <property type="term" value="P:regulation of DNA-templated transcription"/>
    <property type="evidence" value="ECO:0007669"/>
    <property type="project" value="InterPro"/>
</dbReference>
<organism evidence="8">
    <name type="scientific">Lygus hesperus</name>
    <name type="common">Western plant bug</name>
    <dbReference type="NCBI Taxonomy" id="30085"/>
    <lineage>
        <taxon>Eukaryota</taxon>
        <taxon>Metazoa</taxon>
        <taxon>Ecdysozoa</taxon>
        <taxon>Arthropoda</taxon>
        <taxon>Hexapoda</taxon>
        <taxon>Insecta</taxon>
        <taxon>Pterygota</taxon>
        <taxon>Neoptera</taxon>
        <taxon>Paraneoptera</taxon>
        <taxon>Hemiptera</taxon>
        <taxon>Heteroptera</taxon>
        <taxon>Panheteroptera</taxon>
        <taxon>Cimicomorpha</taxon>
        <taxon>Miridae</taxon>
        <taxon>Mirini</taxon>
        <taxon>Lygus</taxon>
    </lineage>
</organism>
<evidence type="ECO:0000256" key="1">
    <source>
        <dbReference type="ARBA" id="ARBA00004123"/>
    </source>
</evidence>
<accession>A0A0A9WRR9</accession>
<reference evidence="8" key="1">
    <citation type="journal article" date="2014" name="PLoS ONE">
        <title>Transcriptome-Based Identification of ABC Transporters in the Western Tarnished Plant Bug Lygus hesperus.</title>
        <authorList>
            <person name="Hull J.J."/>
            <person name="Chaney K."/>
            <person name="Geib S.M."/>
            <person name="Fabrick J.A."/>
            <person name="Brent C.S."/>
            <person name="Walsh D."/>
            <person name="Lavine L.C."/>
        </authorList>
    </citation>
    <scope>NUCLEOTIDE SEQUENCE</scope>
</reference>
<dbReference type="GO" id="GO:0048646">
    <property type="term" value="P:anatomical structure formation involved in morphogenesis"/>
    <property type="evidence" value="ECO:0007669"/>
    <property type="project" value="UniProtKB-ARBA"/>
</dbReference>
<dbReference type="Pfam" id="PF05920">
    <property type="entry name" value="Homeobox_KN"/>
    <property type="match status" value="1"/>
</dbReference>
<gene>
    <name evidence="9" type="ORF">CM83_90112</name>
    <name evidence="8" type="ORF">CM83_90114</name>
</gene>
<dbReference type="GO" id="GO:0005634">
    <property type="term" value="C:nucleus"/>
    <property type="evidence" value="ECO:0007669"/>
    <property type="project" value="UniProtKB-SubCell"/>
</dbReference>